<keyword evidence="2" id="KW-1185">Reference proteome</keyword>
<organism evidence="1 2">
    <name type="scientific">Rubus argutus</name>
    <name type="common">Southern blackberry</name>
    <dbReference type="NCBI Taxonomy" id="59490"/>
    <lineage>
        <taxon>Eukaryota</taxon>
        <taxon>Viridiplantae</taxon>
        <taxon>Streptophyta</taxon>
        <taxon>Embryophyta</taxon>
        <taxon>Tracheophyta</taxon>
        <taxon>Spermatophyta</taxon>
        <taxon>Magnoliopsida</taxon>
        <taxon>eudicotyledons</taxon>
        <taxon>Gunneridae</taxon>
        <taxon>Pentapetalae</taxon>
        <taxon>rosids</taxon>
        <taxon>fabids</taxon>
        <taxon>Rosales</taxon>
        <taxon>Rosaceae</taxon>
        <taxon>Rosoideae</taxon>
        <taxon>Rosoideae incertae sedis</taxon>
        <taxon>Rubus</taxon>
    </lineage>
</organism>
<dbReference type="AlphaFoldDB" id="A0AAW1XSI0"/>
<protein>
    <submittedName>
        <fullName evidence="1">Uncharacterized protein</fullName>
    </submittedName>
</protein>
<accession>A0AAW1XSI0</accession>
<evidence type="ECO:0000313" key="2">
    <source>
        <dbReference type="Proteomes" id="UP001457282"/>
    </source>
</evidence>
<sequence>MHGGEDRPGCCSSGLHGFERSKWIEQGHDGGLAWLQNWGWLVVVVHGLVFDVRGSALVDWVMVWIVCEGGREESDWVALGWCTGEVWVLEEDGGLGRGNDEGVLKKASWVSLNLKWGLQAGKMDGKVGQFRWRWNGLLEKVRQMNGGGRQGV</sequence>
<name>A0AAW1XSI0_RUBAR</name>
<gene>
    <name evidence="1" type="ORF">M0R45_015267</name>
</gene>
<comment type="caution">
    <text evidence="1">The sequence shown here is derived from an EMBL/GenBank/DDBJ whole genome shotgun (WGS) entry which is preliminary data.</text>
</comment>
<proteinExistence type="predicted"/>
<reference evidence="1 2" key="1">
    <citation type="journal article" date="2023" name="G3 (Bethesda)">
        <title>A chromosome-length genome assembly and annotation of blackberry (Rubus argutus, cv. 'Hillquist').</title>
        <authorList>
            <person name="Bruna T."/>
            <person name="Aryal R."/>
            <person name="Dudchenko O."/>
            <person name="Sargent D.J."/>
            <person name="Mead D."/>
            <person name="Buti M."/>
            <person name="Cavallini A."/>
            <person name="Hytonen T."/>
            <person name="Andres J."/>
            <person name="Pham M."/>
            <person name="Weisz D."/>
            <person name="Mascagni F."/>
            <person name="Usai G."/>
            <person name="Natali L."/>
            <person name="Bassil N."/>
            <person name="Fernandez G.E."/>
            <person name="Lomsadze A."/>
            <person name="Armour M."/>
            <person name="Olukolu B."/>
            <person name="Poorten T."/>
            <person name="Britton C."/>
            <person name="Davik J."/>
            <person name="Ashrafi H."/>
            <person name="Aiden E.L."/>
            <person name="Borodovsky M."/>
            <person name="Worthington M."/>
        </authorList>
    </citation>
    <scope>NUCLEOTIDE SEQUENCE [LARGE SCALE GENOMIC DNA]</scope>
    <source>
        <strain evidence="1">PI 553951</strain>
    </source>
</reference>
<evidence type="ECO:0000313" key="1">
    <source>
        <dbReference type="EMBL" id="KAK9938537.1"/>
    </source>
</evidence>
<dbReference type="Proteomes" id="UP001457282">
    <property type="component" value="Unassembled WGS sequence"/>
</dbReference>
<dbReference type="EMBL" id="JBEDUW010000003">
    <property type="protein sequence ID" value="KAK9938537.1"/>
    <property type="molecule type" value="Genomic_DNA"/>
</dbReference>